<dbReference type="EMBL" id="FUWX01000018">
    <property type="protein sequence ID" value="SJZ98667.1"/>
    <property type="molecule type" value="Genomic_DNA"/>
</dbReference>
<dbReference type="InterPro" id="IPR001763">
    <property type="entry name" value="Rhodanese-like_dom"/>
</dbReference>
<evidence type="ECO:0000313" key="2">
    <source>
        <dbReference type="EMBL" id="SJZ98667.1"/>
    </source>
</evidence>
<dbReference type="InterPro" id="IPR050229">
    <property type="entry name" value="GlpE_sulfurtransferase"/>
</dbReference>
<dbReference type="GO" id="GO:0016740">
    <property type="term" value="F:transferase activity"/>
    <property type="evidence" value="ECO:0007669"/>
    <property type="project" value="UniProtKB-KW"/>
</dbReference>
<feature type="domain" description="Rhodanese" evidence="1">
    <location>
        <begin position="15"/>
        <end position="101"/>
    </location>
</feature>
<keyword evidence="3" id="KW-1185">Reference proteome</keyword>
<dbReference type="SMART" id="SM00450">
    <property type="entry name" value="RHOD"/>
    <property type="match status" value="1"/>
</dbReference>
<dbReference type="RefSeq" id="WP_078694622.1">
    <property type="nucleotide sequence ID" value="NZ_FUWX01000018.1"/>
</dbReference>
<dbReference type="AlphaFoldDB" id="A0A1T4Q538"/>
<dbReference type="OrthoDB" id="9808735at2"/>
<dbReference type="InterPro" id="IPR036873">
    <property type="entry name" value="Rhodanese-like_dom_sf"/>
</dbReference>
<dbReference type="CDD" id="cd00158">
    <property type="entry name" value="RHOD"/>
    <property type="match status" value="1"/>
</dbReference>
<dbReference type="PANTHER" id="PTHR43031:SF16">
    <property type="entry name" value="OXIDOREDUCTASE"/>
    <property type="match status" value="1"/>
</dbReference>
<dbReference type="SUPFAM" id="SSF52821">
    <property type="entry name" value="Rhodanese/Cell cycle control phosphatase"/>
    <property type="match status" value="1"/>
</dbReference>
<sequence>MIIEIGKEKALELLNNHQIMVIDARSAEEVEESETLTEDTINLTTEDKNHFDMMVNMLPKDVEYLIYSNNGISSLRLARTLEELGFERIYNLTDGIENFNVEMGS</sequence>
<evidence type="ECO:0000313" key="3">
    <source>
        <dbReference type="Proteomes" id="UP000191153"/>
    </source>
</evidence>
<name>A0A1T4Q538_9FUSO</name>
<dbReference type="STRING" id="180163.SAMN02745174_02174"/>
<protein>
    <submittedName>
        <fullName evidence="2">Rhodanese-related sulfurtransferase</fullName>
    </submittedName>
</protein>
<dbReference type="Pfam" id="PF00581">
    <property type="entry name" value="Rhodanese"/>
    <property type="match status" value="1"/>
</dbReference>
<reference evidence="2 3" key="1">
    <citation type="submission" date="2017-02" db="EMBL/GenBank/DDBJ databases">
        <authorList>
            <person name="Peterson S.W."/>
        </authorList>
    </citation>
    <scope>NUCLEOTIDE SEQUENCE [LARGE SCALE GENOMIC DNA]</scope>
    <source>
        <strain evidence="2 3">ATCC 700028</strain>
    </source>
</reference>
<gene>
    <name evidence="2" type="ORF">SAMN02745174_02174</name>
</gene>
<dbReference type="PROSITE" id="PS50206">
    <property type="entry name" value="RHODANESE_3"/>
    <property type="match status" value="1"/>
</dbReference>
<dbReference type="PANTHER" id="PTHR43031">
    <property type="entry name" value="FAD-DEPENDENT OXIDOREDUCTASE"/>
    <property type="match status" value="1"/>
</dbReference>
<keyword evidence="2" id="KW-0808">Transferase</keyword>
<accession>A0A1T4Q538</accession>
<dbReference type="Gene3D" id="3.40.250.10">
    <property type="entry name" value="Rhodanese-like domain"/>
    <property type="match status" value="1"/>
</dbReference>
<organism evidence="2 3">
    <name type="scientific">Cetobacterium ceti</name>
    <dbReference type="NCBI Taxonomy" id="180163"/>
    <lineage>
        <taxon>Bacteria</taxon>
        <taxon>Fusobacteriati</taxon>
        <taxon>Fusobacteriota</taxon>
        <taxon>Fusobacteriia</taxon>
        <taxon>Fusobacteriales</taxon>
        <taxon>Fusobacteriaceae</taxon>
        <taxon>Cetobacterium</taxon>
    </lineage>
</organism>
<proteinExistence type="predicted"/>
<evidence type="ECO:0000259" key="1">
    <source>
        <dbReference type="PROSITE" id="PS50206"/>
    </source>
</evidence>
<dbReference type="Proteomes" id="UP000191153">
    <property type="component" value="Unassembled WGS sequence"/>
</dbReference>